<keyword evidence="5" id="KW-1003">Cell membrane</keyword>
<keyword evidence="8" id="KW-0808">Transferase</keyword>
<gene>
    <name evidence="18" type="ORF">U0070_006161</name>
</gene>
<keyword evidence="13 17" id="KW-0175">Coiled coil</keyword>
<evidence type="ECO:0000256" key="12">
    <source>
        <dbReference type="ARBA" id="ARBA00022840"/>
    </source>
</evidence>
<keyword evidence="11" id="KW-0418">Kinase</keyword>
<dbReference type="GO" id="GO:0005886">
    <property type="term" value="C:plasma membrane"/>
    <property type="evidence" value="ECO:0007669"/>
    <property type="project" value="UniProtKB-SubCell"/>
</dbReference>
<keyword evidence="10" id="KW-0227">DNA damage</keyword>
<evidence type="ECO:0000256" key="17">
    <source>
        <dbReference type="SAM" id="Coils"/>
    </source>
</evidence>
<dbReference type="EC" id="2.7.11.1" evidence="4"/>
<dbReference type="PANTHER" id="PTHR47167:SF10">
    <property type="entry name" value="SERINE_THREONINE-PROTEIN KINASE TAO3"/>
    <property type="match status" value="1"/>
</dbReference>
<evidence type="ECO:0000313" key="19">
    <source>
        <dbReference type="Proteomes" id="UP001488838"/>
    </source>
</evidence>
<keyword evidence="12" id="KW-0067">ATP-binding</keyword>
<keyword evidence="9" id="KW-0547">Nucleotide-binding</keyword>
<evidence type="ECO:0000256" key="15">
    <source>
        <dbReference type="ARBA" id="ARBA00047899"/>
    </source>
</evidence>
<evidence type="ECO:0000256" key="7">
    <source>
        <dbReference type="ARBA" id="ARBA00022527"/>
    </source>
</evidence>
<dbReference type="EMBL" id="JBBHLL010000220">
    <property type="protein sequence ID" value="KAK7809147.1"/>
    <property type="molecule type" value="Genomic_DNA"/>
</dbReference>
<evidence type="ECO:0000256" key="13">
    <source>
        <dbReference type="ARBA" id="ARBA00023054"/>
    </source>
</evidence>
<protein>
    <recommendedName>
        <fullName evidence="4">non-specific serine/threonine protein kinase</fullName>
        <ecNumber evidence="4">2.7.11.1</ecNumber>
    </recommendedName>
</protein>
<evidence type="ECO:0000256" key="9">
    <source>
        <dbReference type="ARBA" id="ARBA00022741"/>
    </source>
</evidence>
<comment type="caution">
    <text evidence="18">The sequence shown here is derived from an EMBL/GenBank/DDBJ whole genome shotgun (WGS) entry which is preliminary data.</text>
</comment>
<dbReference type="GO" id="GO:0005524">
    <property type="term" value="F:ATP binding"/>
    <property type="evidence" value="ECO:0007669"/>
    <property type="project" value="UniProtKB-KW"/>
</dbReference>
<keyword evidence="14" id="KW-0472">Membrane</keyword>
<evidence type="ECO:0000256" key="16">
    <source>
        <dbReference type="ARBA" id="ARBA00048679"/>
    </source>
</evidence>
<comment type="similarity">
    <text evidence="3">Belongs to the protein kinase superfamily. STE Ser/Thr protein kinase family. STE20 subfamily.</text>
</comment>
<sequence>MPPWSERARLQEFTSRAHRPTSSVGSLPGLWGCTEGRVAARADSTGCGPDCSVHPVSVLHLSRSKETVPGWPPVERADCCAHTDVDRVCLLYPQLRLDEAQEAECQALRLQLQQEMELLNAYQSKIKMQTEAQHERELQKLEQRVSLRRAHLEQKIEEELAALQKERSERIKILLERQERETETFDMESLRMGFGNLVTLDFPKEDYR</sequence>
<keyword evidence="19" id="KW-1185">Reference proteome</keyword>
<evidence type="ECO:0000256" key="4">
    <source>
        <dbReference type="ARBA" id="ARBA00012513"/>
    </source>
</evidence>
<evidence type="ECO:0000256" key="3">
    <source>
        <dbReference type="ARBA" id="ARBA00008874"/>
    </source>
</evidence>
<evidence type="ECO:0000313" key="18">
    <source>
        <dbReference type="EMBL" id="KAK7809147.1"/>
    </source>
</evidence>
<evidence type="ECO:0000256" key="14">
    <source>
        <dbReference type="ARBA" id="ARBA00023136"/>
    </source>
</evidence>
<dbReference type="Proteomes" id="UP001488838">
    <property type="component" value="Unassembled WGS sequence"/>
</dbReference>
<accession>A0AAW0I436</accession>
<keyword evidence="6" id="KW-0963">Cytoplasm</keyword>
<evidence type="ECO:0000256" key="1">
    <source>
        <dbReference type="ARBA" id="ARBA00004202"/>
    </source>
</evidence>
<dbReference type="InterPro" id="IPR051234">
    <property type="entry name" value="TAO_STE20_kinase"/>
</dbReference>
<evidence type="ECO:0000256" key="6">
    <source>
        <dbReference type="ARBA" id="ARBA00022490"/>
    </source>
</evidence>
<dbReference type="GO" id="GO:0005737">
    <property type="term" value="C:cytoplasm"/>
    <property type="evidence" value="ECO:0007669"/>
    <property type="project" value="UniProtKB-SubCell"/>
</dbReference>
<comment type="catalytic activity">
    <reaction evidence="16">
        <text>L-seryl-[protein] + ATP = O-phospho-L-seryl-[protein] + ADP + H(+)</text>
        <dbReference type="Rhea" id="RHEA:17989"/>
        <dbReference type="Rhea" id="RHEA-COMP:9863"/>
        <dbReference type="Rhea" id="RHEA-COMP:11604"/>
        <dbReference type="ChEBI" id="CHEBI:15378"/>
        <dbReference type="ChEBI" id="CHEBI:29999"/>
        <dbReference type="ChEBI" id="CHEBI:30616"/>
        <dbReference type="ChEBI" id="CHEBI:83421"/>
        <dbReference type="ChEBI" id="CHEBI:456216"/>
        <dbReference type="EC" id="2.7.11.1"/>
    </reaction>
</comment>
<evidence type="ECO:0000256" key="2">
    <source>
        <dbReference type="ARBA" id="ARBA00004496"/>
    </source>
</evidence>
<evidence type="ECO:0000256" key="5">
    <source>
        <dbReference type="ARBA" id="ARBA00022475"/>
    </source>
</evidence>
<dbReference type="GO" id="GO:0004674">
    <property type="term" value="F:protein serine/threonine kinase activity"/>
    <property type="evidence" value="ECO:0007669"/>
    <property type="project" value="UniProtKB-KW"/>
</dbReference>
<proteinExistence type="inferred from homology"/>
<dbReference type="GO" id="GO:0051493">
    <property type="term" value="P:regulation of cytoskeleton organization"/>
    <property type="evidence" value="ECO:0007669"/>
    <property type="project" value="TreeGrafter"/>
</dbReference>
<name>A0AAW0I436_MYOGA</name>
<reference evidence="18 19" key="1">
    <citation type="journal article" date="2023" name="bioRxiv">
        <title>Conserved and derived expression patterns and positive selection on dental genes reveal complex evolutionary context of ever-growing rodent molars.</title>
        <authorList>
            <person name="Calamari Z.T."/>
            <person name="Song A."/>
            <person name="Cohen E."/>
            <person name="Akter M."/>
            <person name="Roy R.D."/>
            <person name="Hallikas O."/>
            <person name="Christensen M.M."/>
            <person name="Li P."/>
            <person name="Marangoni P."/>
            <person name="Jernvall J."/>
            <person name="Klein O.D."/>
        </authorList>
    </citation>
    <scope>NUCLEOTIDE SEQUENCE [LARGE SCALE GENOMIC DNA]</scope>
    <source>
        <strain evidence="18">V071</strain>
    </source>
</reference>
<organism evidence="18 19">
    <name type="scientific">Myodes glareolus</name>
    <name type="common">Bank vole</name>
    <name type="synonym">Clethrionomys glareolus</name>
    <dbReference type="NCBI Taxonomy" id="447135"/>
    <lineage>
        <taxon>Eukaryota</taxon>
        <taxon>Metazoa</taxon>
        <taxon>Chordata</taxon>
        <taxon>Craniata</taxon>
        <taxon>Vertebrata</taxon>
        <taxon>Euteleostomi</taxon>
        <taxon>Mammalia</taxon>
        <taxon>Eutheria</taxon>
        <taxon>Euarchontoglires</taxon>
        <taxon>Glires</taxon>
        <taxon>Rodentia</taxon>
        <taxon>Myomorpha</taxon>
        <taxon>Muroidea</taxon>
        <taxon>Cricetidae</taxon>
        <taxon>Arvicolinae</taxon>
        <taxon>Myodes</taxon>
    </lineage>
</organism>
<evidence type="ECO:0000256" key="11">
    <source>
        <dbReference type="ARBA" id="ARBA00022777"/>
    </source>
</evidence>
<dbReference type="GO" id="GO:0006974">
    <property type="term" value="P:DNA damage response"/>
    <property type="evidence" value="ECO:0007669"/>
    <property type="project" value="UniProtKB-KW"/>
</dbReference>
<comment type="catalytic activity">
    <reaction evidence="15">
        <text>L-threonyl-[protein] + ATP = O-phospho-L-threonyl-[protein] + ADP + H(+)</text>
        <dbReference type="Rhea" id="RHEA:46608"/>
        <dbReference type="Rhea" id="RHEA-COMP:11060"/>
        <dbReference type="Rhea" id="RHEA-COMP:11605"/>
        <dbReference type="ChEBI" id="CHEBI:15378"/>
        <dbReference type="ChEBI" id="CHEBI:30013"/>
        <dbReference type="ChEBI" id="CHEBI:30616"/>
        <dbReference type="ChEBI" id="CHEBI:61977"/>
        <dbReference type="ChEBI" id="CHEBI:456216"/>
        <dbReference type="EC" id="2.7.11.1"/>
    </reaction>
</comment>
<keyword evidence="7" id="KW-0723">Serine/threonine-protein kinase</keyword>
<evidence type="ECO:0000256" key="10">
    <source>
        <dbReference type="ARBA" id="ARBA00022763"/>
    </source>
</evidence>
<evidence type="ECO:0000256" key="8">
    <source>
        <dbReference type="ARBA" id="ARBA00022679"/>
    </source>
</evidence>
<dbReference type="PANTHER" id="PTHR47167">
    <property type="entry name" value="SERINE/THREONINE-PROTEIN KINASE TAO1-LIKE PROTEIN"/>
    <property type="match status" value="1"/>
</dbReference>
<comment type="subcellular location">
    <subcellularLocation>
        <location evidence="1">Cell membrane</location>
        <topology evidence="1">Peripheral membrane protein</topology>
    </subcellularLocation>
    <subcellularLocation>
        <location evidence="2">Cytoplasm</location>
    </subcellularLocation>
</comment>
<dbReference type="AlphaFoldDB" id="A0AAW0I436"/>
<feature type="coiled-coil region" evidence="17">
    <location>
        <begin position="105"/>
        <end position="181"/>
    </location>
</feature>